<dbReference type="Proteomes" id="UP000199403">
    <property type="component" value="Unassembled WGS sequence"/>
</dbReference>
<dbReference type="Gene3D" id="2.40.30.170">
    <property type="match status" value="1"/>
</dbReference>
<evidence type="ECO:0000256" key="5">
    <source>
        <dbReference type="SAM" id="SignalP"/>
    </source>
</evidence>
<dbReference type="Gene3D" id="2.40.50.100">
    <property type="match status" value="1"/>
</dbReference>
<dbReference type="InterPro" id="IPR006143">
    <property type="entry name" value="RND_pump_MFP"/>
</dbReference>
<dbReference type="AlphaFoldDB" id="A0A1H7AID9"/>
<feature type="region of interest" description="Disordered" evidence="4">
    <location>
        <begin position="21"/>
        <end position="40"/>
    </location>
</feature>
<protein>
    <submittedName>
        <fullName evidence="7">Membrane fusion protein, cobalt-zinc-cadmium efflux system</fullName>
    </submittedName>
</protein>
<dbReference type="Gene3D" id="1.10.287.470">
    <property type="entry name" value="Helix hairpin bin"/>
    <property type="match status" value="1"/>
</dbReference>
<dbReference type="GO" id="GO:0022857">
    <property type="term" value="F:transmembrane transporter activity"/>
    <property type="evidence" value="ECO:0007669"/>
    <property type="project" value="InterPro"/>
</dbReference>
<evidence type="ECO:0000313" key="7">
    <source>
        <dbReference type="EMBL" id="SEJ64686.1"/>
    </source>
</evidence>
<reference evidence="8" key="1">
    <citation type="submission" date="2016-10" db="EMBL/GenBank/DDBJ databases">
        <authorList>
            <person name="Varghese N."/>
            <person name="Submissions S."/>
        </authorList>
    </citation>
    <scope>NUCLEOTIDE SEQUENCE [LARGE SCALE GENOMIC DNA]</scope>
    <source>
        <strain evidence="8">IBRC-M 10761</strain>
    </source>
</reference>
<evidence type="ECO:0000256" key="1">
    <source>
        <dbReference type="ARBA" id="ARBA00009477"/>
    </source>
</evidence>
<comment type="similarity">
    <text evidence="1">Belongs to the membrane fusion protein (MFP) (TC 8.A.1) family.</text>
</comment>
<evidence type="ECO:0000256" key="2">
    <source>
        <dbReference type="ARBA" id="ARBA00022448"/>
    </source>
</evidence>
<name>A0A1H7AID9_9BACT</name>
<dbReference type="RefSeq" id="WP_092177415.1">
    <property type="nucleotide sequence ID" value="NZ_FNZH01000007.1"/>
</dbReference>
<evidence type="ECO:0000313" key="8">
    <source>
        <dbReference type="Proteomes" id="UP000199403"/>
    </source>
</evidence>
<feature type="chain" id="PRO_5011708702" evidence="5">
    <location>
        <begin position="18"/>
        <end position="388"/>
    </location>
</feature>
<gene>
    <name evidence="7" type="ORF">SAMN05192553_10734</name>
</gene>
<dbReference type="EMBL" id="FNZH01000007">
    <property type="protein sequence ID" value="SEJ64686.1"/>
    <property type="molecule type" value="Genomic_DNA"/>
</dbReference>
<organism evidence="7 8">
    <name type="scientific">Cyclobacterium xiamenense</name>
    <dbReference type="NCBI Taxonomy" id="1297121"/>
    <lineage>
        <taxon>Bacteria</taxon>
        <taxon>Pseudomonadati</taxon>
        <taxon>Bacteroidota</taxon>
        <taxon>Cytophagia</taxon>
        <taxon>Cytophagales</taxon>
        <taxon>Cyclobacteriaceae</taxon>
        <taxon>Cyclobacterium</taxon>
    </lineage>
</organism>
<dbReference type="GO" id="GO:0015679">
    <property type="term" value="P:plasma membrane copper ion transport"/>
    <property type="evidence" value="ECO:0007669"/>
    <property type="project" value="TreeGrafter"/>
</dbReference>
<keyword evidence="2" id="KW-0813">Transport</keyword>
<dbReference type="GO" id="GO:0030313">
    <property type="term" value="C:cell envelope"/>
    <property type="evidence" value="ECO:0007669"/>
    <property type="project" value="TreeGrafter"/>
</dbReference>
<dbReference type="PANTHER" id="PTHR30097">
    <property type="entry name" value="CATION EFFLUX SYSTEM PROTEIN CUSB"/>
    <property type="match status" value="1"/>
</dbReference>
<dbReference type="STRING" id="1416801.SAMN05192553_10734"/>
<feature type="domain" description="CusB-like beta-barrel" evidence="6">
    <location>
        <begin position="231"/>
        <end position="299"/>
    </location>
</feature>
<keyword evidence="3" id="KW-0175">Coiled coil</keyword>
<evidence type="ECO:0000256" key="3">
    <source>
        <dbReference type="SAM" id="Coils"/>
    </source>
</evidence>
<dbReference type="NCBIfam" id="TIGR01730">
    <property type="entry name" value="RND_mfp"/>
    <property type="match status" value="1"/>
</dbReference>
<sequence length="388" mass="42572">MKIRSLLFLLLVSGLMACNDTPPSSGEASESGDATGESEVWLSPEQEVITGIRLGNFVKQPLADLVKAPGFIDSPPQYKASVNAFATVFVEKIHVIVGDEVQKDEVLVTASSPEYVAMQQAYLEARNQLAALESDFLRKQSLRADNISSQREFEEARAAFQSARGQKAALESNLQLMGADLPALEEGTLAPKIQIKSPITGKIAMLQTSVGQHSAPNEVMMEVINSEHLHVEMKVLEQDIPKIKEGQPVVFTLPDFKEQLFRGEVYRKGNTIDPAGRFVQVHAHMDTENPSFLPGMYINSYVVVNQDSIWSVPSGAIVHEGSETFLFVLQESGDAQRKYLRKQVRTGIEAMGYTAILNPDEGLFRDSVVVSGTYYLSNALNEAGGHDN</sequence>
<evidence type="ECO:0000256" key="4">
    <source>
        <dbReference type="SAM" id="MobiDB-lite"/>
    </source>
</evidence>
<dbReference type="Pfam" id="PF25954">
    <property type="entry name" value="Beta-barrel_RND_2"/>
    <property type="match status" value="1"/>
</dbReference>
<feature type="coiled-coil region" evidence="3">
    <location>
        <begin position="115"/>
        <end position="173"/>
    </location>
</feature>
<dbReference type="GO" id="GO:0060003">
    <property type="term" value="P:copper ion export"/>
    <property type="evidence" value="ECO:0007669"/>
    <property type="project" value="TreeGrafter"/>
</dbReference>
<keyword evidence="8" id="KW-1185">Reference proteome</keyword>
<dbReference type="InterPro" id="IPR058792">
    <property type="entry name" value="Beta-barrel_RND_2"/>
</dbReference>
<keyword evidence="5" id="KW-0732">Signal</keyword>
<evidence type="ECO:0000259" key="6">
    <source>
        <dbReference type="Pfam" id="PF25954"/>
    </source>
</evidence>
<accession>A0A1H7AID9</accession>
<dbReference type="PANTHER" id="PTHR30097:SF4">
    <property type="entry name" value="SLR6042 PROTEIN"/>
    <property type="match status" value="1"/>
</dbReference>
<dbReference type="GO" id="GO:0016020">
    <property type="term" value="C:membrane"/>
    <property type="evidence" value="ECO:0007669"/>
    <property type="project" value="InterPro"/>
</dbReference>
<dbReference type="SUPFAM" id="SSF111369">
    <property type="entry name" value="HlyD-like secretion proteins"/>
    <property type="match status" value="1"/>
</dbReference>
<dbReference type="Gene3D" id="2.40.420.20">
    <property type="match status" value="1"/>
</dbReference>
<dbReference type="InterPro" id="IPR051909">
    <property type="entry name" value="MFP_Cation_Efflux"/>
</dbReference>
<feature type="signal peptide" evidence="5">
    <location>
        <begin position="1"/>
        <end position="17"/>
    </location>
</feature>
<dbReference type="OrthoDB" id="9814657at2"/>
<proteinExistence type="inferred from homology"/>
<dbReference type="PROSITE" id="PS51257">
    <property type="entry name" value="PROKAR_LIPOPROTEIN"/>
    <property type="match status" value="1"/>
</dbReference>